<reference evidence="1" key="1">
    <citation type="submission" date="2017-05" db="UniProtKB">
        <authorList>
            <consortium name="EnsemblMetazoa"/>
        </authorList>
    </citation>
    <scope>IDENTIFICATION</scope>
</reference>
<proteinExistence type="predicted"/>
<protein>
    <submittedName>
        <fullName evidence="1">Uncharacterized protein</fullName>
    </submittedName>
</protein>
<evidence type="ECO:0000313" key="1">
    <source>
        <dbReference type="EnsemblMetazoa" id="Aqu2.1.36381_001"/>
    </source>
</evidence>
<accession>A0A1X7V8P0</accession>
<dbReference type="AlphaFoldDB" id="A0A1X7V8P0"/>
<dbReference type="InParanoid" id="A0A1X7V8P0"/>
<name>A0A1X7V8P0_AMPQE</name>
<sequence>MVMSYALVAWLNTKRRQYSILPSKSIVKPTAFSEEDLPMEGEALWRSKKRYPVKILKVGDVEEELELA</sequence>
<dbReference type="EnsemblMetazoa" id="Aqu2.1.36381_001">
    <property type="protein sequence ID" value="Aqu2.1.36381_001"/>
    <property type="gene ID" value="Aqu2.1.36381"/>
</dbReference>
<organism evidence="1">
    <name type="scientific">Amphimedon queenslandica</name>
    <name type="common">Sponge</name>
    <dbReference type="NCBI Taxonomy" id="400682"/>
    <lineage>
        <taxon>Eukaryota</taxon>
        <taxon>Metazoa</taxon>
        <taxon>Porifera</taxon>
        <taxon>Demospongiae</taxon>
        <taxon>Heteroscleromorpha</taxon>
        <taxon>Haplosclerida</taxon>
        <taxon>Niphatidae</taxon>
        <taxon>Amphimedon</taxon>
    </lineage>
</organism>